<proteinExistence type="inferred from homology"/>
<sequence length="354" mass="38606">MDFLNPLAVRQAAQPGPPPAESLSANPVAAVLAITIIMFLIVAAKVYTKAFITKQPGMDDLMAMIGSFFVIADAAVIVSVFYDSGLSTGSASPAAIEDPKLAKRLFVYLLLGPVPNGFAKLSILFLLLKIFPRIARPITAYCIYLGITVVFLFYSINVLYTGIHCGPYRHSPCSVDTQVKIAKASASVNLTLDVYVMAIAIVNIWTLHMTTRHKLGVIVVFLTGILALVCSIITLYYRVVTTVNPNAIWTQVLVPLVLVIYEPAIAMITASLPATPSLWVRISKTQAFTATRNLLSRLTGRSNSFGSVELTDHPSQNNRSEPYGDARKSHSKRSQDVYTDDLEPVPLRANNTEF</sequence>
<feature type="transmembrane region" description="Helical" evidence="7">
    <location>
        <begin position="60"/>
        <end position="82"/>
    </location>
</feature>
<organism evidence="9 10">
    <name type="scientific">Sclerotinia nivalis</name>
    <dbReference type="NCBI Taxonomy" id="352851"/>
    <lineage>
        <taxon>Eukaryota</taxon>
        <taxon>Fungi</taxon>
        <taxon>Dikarya</taxon>
        <taxon>Ascomycota</taxon>
        <taxon>Pezizomycotina</taxon>
        <taxon>Leotiomycetes</taxon>
        <taxon>Helotiales</taxon>
        <taxon>Sclerotiniaceae</taxon>
        <taxon>Sclerotinia</taxon>
    </lineage>
</organism>
<reference evidence="9" key="1">
    <citation type="submission" date="2022-11" db="EMBL/GenBank/DDBJ databases">
        <title>Genome Resource of Sclerotinia nivalis Strain SnTB1, a Plant Pathogen Isolated from American Ginseng.</title>
        <authorList>
            <person name="Fan S."/>
        </authorList>
    </citation>
    <scope>NUCLEOTIDE SEQUENCE</scope>
    <source>
        <strain evidence="9">SnTB1</strain>
    </source>
</reference>
<dbReference type="Pfam" id="PF20684">
    <property type="entry name" value="Fung_rhodopsin"/>
    <property type="match status" value="1"/>
</dbReference>
<keyword evidence="10" id="KW-1185">Reference proteome</keyword>
<evidence type="ECO:0000256" key="2">
    <source>
        <dbReference type="ARBA" id="ARBA00022692"/>
    </source>
</evidence>
<feature type="domain" description="Rhodopsin" evidence="8">
    <location>
        <begin position="45"/>
        <end position="279"/>
    </location>
</feature>
<evidence type="ECO:0000313" key="10">
    <source>
        <dbReference type="Proteomes" id="UP001152300"/>
    </source>
</evidence>
<evidence type="ECO:0000256" key="6">
    <source>
        <dbReference type="SAM" id="MobiDB-lite"/>
    </source>
</evidence>
<comment type="subcellular location">
    <subcellularLocation>
        <location evidence="1">Membrane</location>
        <topology evidence="1">Multi-pass membrane protein</topology>
    </subcellularLocation>
</comment>
<protein>
    <recommendedName>
        <fullName evidence="8">Rhodopsin domain-containing protein</fullName>
    </recommendedName>
</protein>
<comment type="similarity">
    <text evidence="5">Belongs to the SAT4 family.</text>
</comment>
<evidence type="ECO:0000256" key="7">
    <source>
        <dbReference type="SAM" id="Phobius"/>
    </source>
</evidence>
<feature type="region of interest" description="Disordered" evidence="6">
    <location>
        <begin position="306"/>
        <end position="342"/>
    </location>
</feature>
<feature type="transmembrane region" description="Helical" evidence="7">
    <location>
        <begin position="249"/>
        <end position="274"/>
    </location>
</feature>
<comment type="caution">
    <text evidence="9">The sequence shown here is derived from an EMBL/GenBank/DDBJ whole genome shotgun (WGS) entry which is preliminary data.</text>
</comment>
<feature type="transmembrane region" description="Helical" evidence="7">
    <location>
        <begin position="217"/>
        <end position="237"/>
    </location>
</feature>
<feature type="transmembrane region" description="Helical" evidence="7">
    <location>
        <begin position="181"/>
        <end position="205"/>
    </location>
</feature>
<evidence type="ECO:0000256" key="5">
    <source>
        <dbReference type="ARBA" id="ARBA00038359"/>
    </source>
</evidence>
<name>A0A9X0AW24_9HELO</name>
<gene>
    <name evidence="9" type="ORF">OCU04_000179</name>
</gene>
<feature type="transmembrane region" description="Helical" evidence="7">
    <location>
        <begin position="140"/>
        <end position="161"/>
    </location>
</feature>
<feature type="transmembrane region" description="Helical" evidence="7">
    <location>
        <begin position="105"/>
        <end position="128"/>
    </location>
</feature>
<keyword evidence="3 7" id="KW-1133">Transmembrane helix</keyword>
<evidence type="ECO:0000256" key="3">
    <source>
        <dbReference type="ARBA" id="ARBA00022989"/>
    </source>
</evidence>
<keyword evidence="2 7" id="KW-0812">Transmembrane</keyword>
<dbReference type="PANTHER" id="PTHR33048:SF158">
    <property type="entry name" value="MEMBRANE PROTEIN PTH11-LIKE, PUTATIVE-RELATED"/>
    <property type="match status" value="1"/>
</dbReference>
<evidence type="ECO:0000256" key="4">
    <source>
        <dbReference type="ARBA" id="ARBA00023136"/>
    </source>
</evidence>
<dbReference type="InterPro" id="IPR049326">
    <property type="entry name" value="Rhodopsin_dom_fungi"/>
</dbReference>
<evidence type="ECO:0000259" key="8">
    <source>
        <dbReference type="Pfam" id="PF20684"/>
    </source>
</evidence>
<feature type="transmembrane region" description="Helical" evidence="7">
    <location>
        <begin position="28"/>
        <end position="48"/>
    </location>
</feature>
<keyword evidence="4 7" id="KW-0472">Membrane</keyword>
<dbReference type="Proteomes" id="UP001152300">
    <property type="component" value="Unassembled WGS sequence"/>
</dbReference>
<dbReference type="GO" id="GO:0016020">
    <property type="term" value="C:membrane"/>
    <property type="evidence" value="ECO:0007669"/>
    <property type="project" value="UniProtKB-SubCell"/>
</dbReference>
<dbReference type="PANTHER" id="PTHR33048">
    <property type="entry name" value="PTH11-LIKE INTEGRAL MEMBRANE PROTEIN (AFU_ORTHOLOGUE AFUA_5G11245)"/>
    <property type="match status" value="1"/>
</dbReference>
<dbReference type="InterPro" id="IPR052337">
    <property type="entry name" value="SAT4-like"/>
</dbReference>
<dbReference type="EMBL" id="JAPEIS010000001">
    <property type="protein sequence ID" value="KAJ8069760.1"/>
    <property type="molecule type" value="Genomic_DNA"/>
</dbReference>
<dbReference type="OrthoDB" id="3558366at2759"/>
<evidence type="ECO:0000313" key="9">
    <source>
        <dbReference type="EMBL" id="KAJ8069760.1"/>
    </source>
</evidence>
<accession>A0A9X0AW24</accession>
<dbReference type="AlphaFoldDB" id="A0A9X0AW24"/>
<evidence type="ECO:0000256" key="1">
    <source>
        <dbReference type="ARBA" id="ARBA00004141"/>
    </source>
</evidence>